<evidence type="ECO:0000313" key="5">
    <source>
        <dbReference type="Proteomes" id="UP000327439"/>
    </source>
</evidence>
<protein>
    <recommendedName>
        <fullName evidence="3">R13L1/DRL21-like LRR repeat region domain-containing protein</fullName>
    </recommendedName>
</protein>
<reference evidence="5" key="2">
    <citation type="journal article" date="2020" name="Nat. Genet.">
        <title>Genomic diversifications of five Gossypium allopolyploid species and their impact on cotton improvement.</title>
        <authorList>
            <person name="Chen Z.J."/>
            <person name="Sreedasyam A."/>
            <person name="Ando A."/>
            <person name="Song Q."/>
            <person name="De Santiago L.M."/>
            <person name="Hulse-Kemp A.M."/>
            <person name="Ding M."/>
            <person name="Ye W."/>
            <person name="Kirkbride R.C."/>
            <person name="Jenkins J."/>
            <person name="Plott C."/>
            <person name="Lovell J."/>
            <person name="Lin Y.M."/>
            <person name="Vaughn R."/>
            <person name="Liu B."/>
            <person name="Simpson S."/>
            <person name="Scheffler B.E."/>
            <person name="Wen L."/>
            <person name="Saski C.A."/>
            <person name="Grover C.E."/>
            <person name="Hu G."/>
            <person name="Conover J.L."/>
            <person name="Carlson J.W."/>
            <person name="Shu S."/>
            <person name="Boston L.B."/>
            <person name="Williams M."/>
            <person name="Peterson D.G."/>
            <person name="McGee K."/>
            <person name="Jones D.C."/>
            <person name="Wendel J.F."/>
            <person name="Stelly D.M."/>
            <person name="Grimwood J."/>
            <person name="Schmutz J."/>
        </authorList>
    </citation>
    <scope>NUCLEOTIDE SEQUENCE [LARGE SCALE GENOMIC DNA]</scope>
    <source>
        <strain evidence="5">cv. 3-79</strain>
    </source>
</reference>
<accession>A0A5J5S663</accession>
<dbReference type="InterPro" id="IPR056789">
    <property type="entry name" value="LRR_R13L1-DRL21"/>
</dbReference>
<dbReference type="Gene3D" id="3.80.10.10">
    <property type="entry name" value="Ribonuclease Inhibitor"/>
    <property type="match status" value="1"/>
</dbReference>
<dbReference type="GO" id="GO:0006952">
    <property type="term" value="P:defense response"/>
    <property type="evidence" value="ECO:0007669"/>
    <property type="project" value="UniProtKB-KW"/>
</dbReference>
<keyword evidence="1" id="KW-0433">Leucine-rich repeat</keyword>
<evidence type="ECO:0000256" key="1">
    <source>
        <dbReference type="ARBA" id="ARBA00022614"/>
    </source>
</evidence>
<dbReference type="Proteomes" id="UP000327439">
    <property type="component" value="Chromosome D03"/>
</dbReference>
<organism evidence="4">
    <name type="scientific">Gossypium barbadense</name>
    <name type="common">Sea Island cotton</name>
    <name type="synonym">Hibiscus barbadensis</name>
    <dbReference type="NCBI Taxonomy" id="3634"/>
    <lineage>
        <taxon>Eukaryota</taxon>
        <taxon>Viridiplantae</taxon>
        <taxon>Streptophyta</taxon>
        <taxon>Embryophyta</taxon>
        <taxon>Tracheophyta</taxon>
        <taxon>Spermatophyta</taxon>
        <taxon>Magnoliopsida</taxon>
        <taxon>eudicotyledons</taxon>
        <taxon>Gunneridae</taxon>
        <taxon>Pentapetalae</taxon>
        <taxon>rosids</taxon>
        <taxon>malvids</taxon>
        <taxon>Malvales</taxon>
        <taxon>Malvaceae</taxon>
        <taxon>Malvoideae</taxon>
        <taxon>Gossypium</taxon>
    </lineage>
</organism>
<evidence type="ECO:0000256" key="2">
    <source>
        <dbReference type="ARBA" id="ARBA00022821"/>
    </source>
</evidence>
<evidence type="ECO:0000259" key="3">
    <source>
        <dbReference type="Pfam" id="PF25019"/>
    </source>
</evidence>
<dbReference type="OrthoDB" id="1749024at2759"/>
<sequence>MLIGDCPNLRPIPSLDGPSSLTELEIEKVGEGWSRLLPNMLQSNVSLCSLTILNIPDLIWIQDDSLGRLNCLRELAIGGFSEKLQEFPGSSSIRYLSASLLVLKLTGWEKLKSLPHQLQFLTALEELTIEGFQGVEAFPEWLGNLSSLKRLYLSGFGKLKSLPHQLHLPSTLEELTIDNFHEIEALPDSFRNLSSLGCLSIQFCDKLMYLPSVDVMRSLSKLIRMNIEGCPLLETRCERESGPEWSKISHIPFVNINDWLI</sequence>
<dbReference type="InterPro" id="IPR032675">
    <property type="entry name" value="LRR_dom_sf"/>
</dbReference>
<dbReference type="AlphaFoldDB" id="A0A5J5S663"/>
<reference evidence="4" key="1">
    <citation type="submission" date="2019-06" db="EMBL/GenBank/DDBJ databases">
        <title>WGS assembly of Gossypium barbadense.</title>
        <authorList>
            <person name="Chen Z.J."/>
            <person name="Sreedasyam A."/>
            <person name="Ando A."/>
            <person name="Song Q."/>
            <person name="De L."/>
            <person name="Hulse-Kemp A."/>
            <person name="Ding M."/>
            <person name="Ye W."/>
            <person name="Kirkbride R."/>
            <person name="Jenkins J."/>
            <person name="Plott C."/>
            <person name="Lovell J."/>
            <person name="Lin Y.-M."/>
            <person name="Vaughn R."/>
            <person name="Liu B."/>
            <person name="Li W."/>
            <person name="Simpson S."/>
            <person name="Scheffler B."/>
            <person name="Saski C."/>
            <person name="Grover C."/>
            <person name="Hu G."/>
            <person name="Conover J."/>
            <person name="Carlson J."/>
            <person name="Shu S."/>
            <person name="Boston L."/>
            <person name="Williams M."/>
            <person name="Peterson D."/>
            <person name="Mcgee K."/>
            <person name="Jones D."/>
            <person name="Wendel J."/>
            <person name="Stelly D."/>
            <person name="Grimwood J."/>
            <person name="Schmutz J."/>
        </authorList>
    </citation>
    <scope>NUCLEOTIDE SEQUENCE [LARGE SCALE GENOMIC DNA]</scope>
    <source>
        <strain evidence="4">1400233.01</strain>
    </source>
</reference>
<gene>
    <name evidence="4" type="ORF">ES319_D03G184900v1</name>
</gene>
<dbReference type="EMBL" id="CM018217">
    <property type="protein sequence ID" value="KAB2039026.1"/>
    <property type="molecule type" value="Genomic_DNA"/>
</dbReference>
<keyword evidence="2" id="KW-0611">Plant defense</keyword>
<dbReference type="Pfam" id="PF25019">
    <property type="entry name" value="LRR_R13L1-DRL21"/>
    <property type="match status" value="1"/>
</dbReference>
<name>A0A5J5S663_GOSBA</name>
<proteinExistence type="predicted"/>
<evidence type="ECO:0000313" key="4">
    <source>
        <dbReference type="EMBL" id="KAB2039026.1"/>
    </source>
</evidence>
<dbReference type="EMBL" id="CM018217">
    <property type="protein sequence ID" value="KAB2039027.1"/>
    <property type="molecule type" value="Genomic_DNA"/>
</dbReference>
<dbReference type="PANTHER" id="PTHR36766">
    <property type="entry name" value="PLANT BROAD-SPECTRUM MILDEW RESISTANCE PROTEIN RPW8"/>
    <property type="match status" value="1"/>
</dbReference>
<dbReference type="SUPFAM" id="SSF52058">
    <property type="entry name" value="L domain-like"/>
    <property type="match status" value="1"/>
</dbReference>
<keyword evidence="5" id="KW-1185">Reference proteome</keyword>
<dbReference type="PANTHER" id="PTHR36766:SF70">
    <property type="entry name" value="DISEASE RESISTANCE PROTEIN RGA4"/>
    <property type="match status" value="1"/>
</dbReference>
<feature type="domain" description="R13L1/DRL21-like LRR repeat region" evidence="3">
    <location>
        <begin position="116"/>
        <end position="179"/>
    </location>
</feature>